<evidence type="ECO:0000313" key="10">
    <source>
        <dbReference type="EMBL" id="KAF2137304.1"/>
    </source>
</evidence>
<sequence>MTTPPSNESPSETYFKCKHCSERFRRDDHLRRHELSHGFPRFLCEHPDCGMRFHRKDVLQRHQLVHQPNPTKKRRKPRRGVLPRGPIQACTPQAASPEPNPTPEPARDQPSPFPPLGQNAAANLASIPSLTADTPASNASLNLEPFNFSSELTMGLEDLSHDSPILDDGLGRFQAVTWADLGMPFDFDIAPQSQPYPQYPASTSNPDVFAMPAAISPPAPTGFETAVHPMTLEDMQICLEKFRRMFLPRIPFLHHSTFAQESLYSALGLSMVTVGAMYIHQHRHKAPQVYRLALEALKQQSHMGDNYIRNMQASILLIDFAAWYGDVELRQWGIREQHVLAQLARQPGALA</sequence>
<dbReference type="GO" id="GO:0008270">
    <property type="term" value="F:zinc ion binding"/>
    <property type="evidence" value="ECO:0007669"/>
    <property type="project" value="UniProtKB-KW"/>
</dbReference>
<organism evidence="10 11">
    <name type="scientific">Aplosporella prunicola CBS 121167</name>
    <dbReference type="NCBI Taxonomy" id="1176127"/>
    <lineage>
        <taxon>Eukaryota</taxon>
        <taxon>Fungi</taxon>
        <taxon>Dikarya</taxon>
        <taxon>Ascomycota</taxon>
        <taxon>Pezizomycotina</taxon>
        <taxon>Dothideomycetes</taxon>
        <taxon>Dothideomycetes incertae sedis</taxon>
        <taxon>Botryosphaeriales</taxon>
        <taxon>Aplosporellaceae</taxon>
        <taxon>Aplosporella</taxon>
    </lineage>
</organism>
<evidence type="ECO:0000256" key="1">
    <source>
        <dbReference type="ARBA" id="ARBA00004123"/>
    </source>
</evidence>
<evidence type="ECO:0000256" key="3">
    <source>
        <dbReference type="ARBA" id="ARBA00022737"/>
    </source>
</evidence>
<dbReference type="RefSeq" id="XP_033393022.1">
    <property type="nucleotide sequence ID" value="XM_033535032.1"/>
</dbReference>
<keyword evidence="6" id="KW-0539">Nucleus</keyword>
<name>A0A6A6B248_9PEZI</name>
<dbReference type="InterPro" id="IPR013087">
    <property type="entry name" value="Znf_C2H2_type"/>
</dbReference>
<keyword evidence="11" id="KW-1185">Reference proteome</keyword>
<evidence type="ECO:0000256" key="7">
    <source>
        <dbReference type="PROSITE-ProRule" id="PRU00042"/>
    </source>
</evidence>
<evidence type="ECO:0000256" key="8">
    <source>
        <dbReference type="SAM" id="MobiDB-lite"/>
    </source>
</evidence>
<dbReference type="InterPro" id="IPR036236">
    <property type="entry name" value="Znf_C2H2_sf"/>
</dbReference>
<dbReference type="PROSITE" id="PS00028">
    <property type="entry name" value="ZINC_FINGER_C2H2_1"/>
    <property type="match status" value="2"/>
</dbReference>
<feature type="domain" description="C2H2-type" evidence="9">
    <location>
        <begin position="42"/>
        <end position="71"/>
    </location>
</feature>
<dbReference type="PANTHER" id="PTHR40626:SF11">
    <property type="entry name" value="ZINC FINGER PROTEIN YPR022C"/>
    <property type="match status" value="1"/>
</dbReference>
<dbReference type="SUPFAM" id="SSF57667">
    <property type="entry name" value="beta-beta-alpha zinc fingers"/>
    <property type="match status" value="1"/>
</dbReference>
<dbReference type="Proteomes" id="UP000799438">
    <property type="component" value="Unassembled WGS sequence"/>
</dbReference>
<evidence type="ECO:0000256" key="6">
    <source>
        <dbReference type="ARBA" id="ARBA00023242"/>
    </source>
</evidence>
<keyword evidence="5" id="KW-0862">Zinc</keyword>
<dbReference type="GO" id="GO:0000978">
    <property type="term" value="F:RNA polymerase II cis-regulatory region sequence-specific DNA binding"/>
    <property type="evidence" value="ECO:0007669"/>
    <property type="project" value="InterPro"/>
</dbReference>
<accession>A0A6A6B248</accession>
<dbReference type="GO" id="GO:0000785">
    <property type="term" value="C:chromatin"/>
    <property type="evidence" value="ECO:0007669"/>
    <property type="project" value="TreeGrafter"/>
</dbReference>
<feature type="domain" description="C2H2-type" evidence="9">
    <location>
        <begin position="15"/>
        <end position="42"/>
    </location>
</feature>
<keyword evidence="4 7" id="KW-0863">Zinc-finger</keyword>
<dbReference type="GO" id="GO:0000981">
    <property type="term" value="F:DNA-binding transcription factor activity, RNA polymerase II-specific"/>
    <property type="evidence" value="ECO:0007669"/>
    <property type="project" value="InterPro"/>
</dbReference>
<evidence type="ECO:0000256" key="4">
    <source>
        <dbReference type="ARBA" id="ARBA00022771"/>
    </source>
</evidence>
<dbReference type="GO" id="GO:0005634">
    <property type="term" value="C:nucleus"/>
    <property type="evidence" value="ECO:0007669"/>
    <property type="project" value="UniProtKB-SubCell"/>
</dbReference>
<evidence type="ECO:0000313" key="11">
    <source>
        <dbReference type="Proteomes" id="UP000799438"/>
    </source>
</evidence>
<dbReference type="InterPro" id="IPR051059">
    <property type="entry name" value="VerF-like"/>
</dbReference>
<dbReference type="PANTHER" id="PTHR40626">
    <property type="entry name" value="MIP31509P"/>
    <property type="match status" value="1"/>
</dbReference>
<feature type="region of interest" description="Disordered" evidence="8">
    <location>
        <begin position="61"/>
        <end position="120"/>
    </location>
</feature>
<dbReference type="SMART" id="SM00355">
    <property type="entry name" value="ZnF_C2H2"/>
    <property type="match status" value="2"/>
</dbReference>
<dbReference type="Gene3D" id="3.30.160.60">
    <property type="entry name" value="Classic Zinc Finger"/>
    <property type="match status" value="1"/>
</dbReference>
<comment type="subcellular location">
    <subcellularLocation>
        <location evidence="1">Nucleus</location>
    </subcellularLocation>
</comment>
<dbReference type="EMBL" id="ML995504">
    <property type="protein sequence ID" value="KAF2137304.1"/>
    <property type="molecule type" value="Genomic_DNA"/>
</dbReference>
<keyword evidence="2" id="KW-0479">Metal-binding</keyword>
<dbReference type="PROSITE" id="PS50157">
    <property type="entry name" value="ZINC_FINGER_C2H2_2"/>
    <property type="match status" value="2"/>
</dbReference>
<dbReference type="AlphaFoldDB" id="A0A6A6B248"/>
<protein>
    <recommendedName>
        <fullName evidence="9">C2H2-type domain-containing protein</fullName>
    </recommendedName>
</protein>
<dbReference type="GeneID" id="54292526"/>
<feature type="compositionally biased region" description="Basic residues" evidence="8">
    <location>
        <begin position="71"/>
        <end position="81"/>
    </location>
</feature>
<proteinExistence type="predicted"/>
<keyword evidence="3" id="KW-0677">Repeat</keyword>
<reference evidence="10" key="1">
    <citation type="journal article" date="2020" name="Stud. Mycol.">
        <title>101 Dothideomycetes genomes: a test case for predicting lifestyles and emergence of pathogens.</title>
        <authorList>
            <person name="Haridas S."/>
            <person name="Albert R."/>
            <person name="Binder M."/>
            <person name="Bloem J."/>
            <person name="Labutti K."/>
            <person name="Salamov A."/>
            <person name="Andreopoulos B."/>
            <person name="Baker S."/>
            <person name="Barry K."/>
            <person name="Bills G."/>
            <person name="Bluhm B."/>
            <person name="Cannon C."/>
            <person name="Castanera R."/>
            <person name="Culley D."/>
            <person name="Daum C."/>
            <person name="Ezra D."/>
            <person name="Gonzalez J."/>
            <person name="Henrissat B."/>
            <person name="Kuo A."/>
            <person name="Liang C."/>
            <person name="Lipzen A."/>
            <person name="Lutzoni F."/>
            <person name="Magnuson J."/>
            <person name="Mondo S."/>
            <person name="Nolan M."/>
            <person name="Ohm R."/>
            <person name="Pangilinan J."/>
            <person name="Park H.-J."/>
            <person name="Ramirez L."/>
            <person name="Alfaro M."/>
            <person name="Sun H."/>
            <person name="Tritt A."/>
            <person name="Yoshinaga Y."/>
            <person name="Zwiers L.-H."/>
            <person name="Turgeon B."/>
            <person name="Goodwin S."/>
            <person name="Spatafora J."/>
            <person name="Crous P."/>
            <person name="Grigoriev I."/>
        </authorList>
    </citation>
    <scope>NUCLEOTIDE SEQUENCE</scope>
    <source>
        <strain evidence="10">CBS 121167</strain>
    </source>
</reference>
<gene>
    <name evidence="10" type="ORF">K452DRAFT_111485</name>
</gene>
<evidence type="ECO:0000256" key="5">
    <source>
        <dbReference type="ARBA" id="ARBA00022833"/>
    </source>
</evidence>
<evidence type="ECO:0000256" key="2">
    <source>
        <dbReference type="ARBA" id="ARBA00022723"/>
    </source>
</evidence>
<dbReference type="OrthoDB" id="6077919at2759"/>
<evidence type="ECO:0000259" key="9">
    <source>
        <dbReference type="PROSITE" id="PS50157"/>
    </source>
</evidence>